<sequence>MPSRHFTSSFFIPPDGKGPFCYGSMKIDSTILMRKRDFNDLKPEVLQYGTDTPCSANFT</sequence>
<accession>A0A2H3DQC9</accession>
<proteinExistence type="predicted"/>
<keyword evidence="2" id="KW-1185">Reference proteome</keyword>
<gene>
    <name evidence="1" type="ORF">ARMGADRAFT_639116</name>
</gene>
<dbReference type="InParanoid" id="A0A2H3DQC9"/>
<organism evidence="1 2">
    <name type="scientific">Armillaria gallica</name>
    <name type="common">Bulbous honey fungus</name>
    <name type="synonym">Armillaria bulbosa</name>
    <dbReference type="NCBI Taxonomy" id="47427"/>
    <lineage>
        <taxon>Eukaryota</taxon>
        <taxon>Fungi</taxon>
        <taxon>Dikarya</taxon>
        <taxon>Basidiomycota</taxon>
        <taxon>Agaricomycotina</taxon>
        <taxon>Agaricomycetes</taxon>
        <taxon>Agaricomycetidae</taxon>
        <taxon>Agaricales</taxon>
        <taxon>Marasmiineae</taxon>
        <taxon>Physalacriaceae</taxon>
        <taxon>Armillaria</taxon>
    </lineage>
</organism>
<evidence type="ECO:0000313" key="1">
    <source>
        <dbReference type="EMBL" id="PBK97429.1"/>
    </source>
</evidence>
<evidence type="ECO:0000313" key="2">
    <source>
        <dbReference type="Proteomes" id="UP000217790"/>
    </source>
</evidence>
<dbReference type="AlphaFoldDB" id="A0A2H3DQC9"/>
<reference evidence="2" key="1">
    <citation type="journal article" date="2017" name="Nat. Ecol. Evol.">
        <title>Genome expansion and lineage-specific genetic innovations in the forest pathogenic fungi Armillaria.</title>
        <authorList>
            <person name="Sipos G."/>
            <person name="Prasanna A.N."/>
            <person name="Walter M.C."/>
            <person name="O'Connor E."/>
            <person name="Balint B."/>
            <person name="Krizsan K."/>
            <person name="Kiss B."/>
            <person name="Hess J."/>
            <person name="Varga T."/>
            <person name="Slot J."/>
            <person name="Riley R."/>
            <person name="Boka B."/>
            <person name="Rigling D."/>
            <person name="Barry K."/>
            <person name="Lee J."/>
            <person name="Mihaltcheva S."/>
            <person name="LaButti K."/>
            <person name="Lipzen A."/>
            <person name="Waldron R."/>
            <person name="Moloney N.M."/>
            <person name="Sperisen C."/>
            <person name="Kredics L."/>
            <person name="Vagvoelgyi C."/>
            <person name="Patrignani A."/>
            <person name="Fitzpatrick D."/>
            <person name="Nagy I."/>
            <person name="Doyle S."/>
            <person name="Anderson J.B."/>
            <person name="Grigoriev I.V."/>
            <person name="Gueldener U."/>
            <person name="Muensterkoetter M."/>
            <person name="Nagy L.G."/>
        </authorList>
    </citation>
    <scope>NUCLEOTIDE SEQUENCE [LARGE SCALE GENOMIC DNA]</scope>
    <source>
        <strain evidence="2">Ar21-2</strain>
    </source>
</reference>
<protein>
    <submittedName>
        <fullName evidence="1">Uncharacterized protein</fullName>
    </submittedName>
</protein>
<name>A0A2H3DQC9_ARMGA</name>
<dbReference type="Proteomes" id="UP000217790">
    <property type="component" value="Unassembled WGS sequence"/>
</dbReference>
<dbReference type="EMBL" id="KZ293649">
    <property type="protein sequence ID" value="PBK97429.1"/>
    <property type="molecule type" value="Genomic_DNA"/>
</dbReference>